<protein>
    <submittedName>
        <fullName evidence="3">Uncharacterized protein</fullName>
    </submittedName>
</protein>
<name>A0A381WY06_9ZZZZ</name>
<gene>
    <name evidence="3" type="ORF">METZ01_LOCUS109661</name>
</gene>
<dbReference type="AlphaFoldDB" id="A0A381WY06"/>
<dbReference type="PANTHER" id="PTHR11365:SF23">
    <property type="entry name" value="HYPOTHETICAL 5-OXOPROLINASE (EUROFUNG)-RELATED"/>
    <property type="match status" value="1"/>
</dbReference>
<feature type="non-terminal residue" evidence="3">
    <location>
        <position position="1"/>
    </location>
</feature>
<dbReference type="InterPro" id="IPR002821">
    <property type="entry name" value="Hydantoinase_A"/>
</dbReference>
<dbReference type="InterPro" id="IPR045079">
    <property type="entry name" value="Oxoprolinase-like"/>
</dbReference>
<evidence type="ECO:0000313" key="3">
    <source>
        <dbReference type="EMBL" id="SVA56807.1"/>
    </source>
</evidence>
<dbReference type="GO" id="GO:0017168">
    <property type="term" value="F:5-oxoprolinase (ATP-hydrolyzing) activity"/>
    <property type="evidence" value="ECO:0007669"/>
    <property type="project" value="TreeGrafter"/>
</dbReference>
<feature type="domain" description="Hydantoinase A/oxoprolinase" evidence="1">
    <location>
        <begin position="9"/>
        <end position="184"/>
    </location>
</feature>
<dbReference type="PANTHER" id="PTHR11365">
    <property type="entry name" value="5-OXOPROLINASE RELATED"/>
    <property type="match status" value="1"/>
</dbReference>
<dbReference type="GO" id="GO:0006749">
    <property type="term" value="P:glutathione metabolic process"/>
    <property type="evidence" value="ECO:0007669"/>
    <property type="project" value="TreeGrafter"/>
</dbReference>
<evidence type="ECO:0000259" key="2">
    <source>
        <dbReference type="Pfam" id="PF19278"/>
    </source>
</evidence>
<reference evidence="3" key="1">
    <citation type="submission" date="2018-05" db="EMBL/GenBank/DDBJ databases">
        <authorList>
            <person name="Lanie J.A."/>
            <person name="Ng W.-L."/>
            <person name="Kazmierczak K.M."/>
            <person name="Andrzejewski T.M."/>
            <person name="Davidsen T.M."/>
            <person name="Wayne K.J."/>
            <person name="Tettelin H."/>
            <person name="Glass J.I."/>
            <person name="Rusch D."/>
            <person name="Podicherti R."/>
            <person name="Tsui H.-C.T."/>
            <person name="Winkler M.E."/>
        </authorList>
    </citation>
    <scope>NUCLEOTIDE SEQUENCE</scope>
</reference>
<evidence type="ECO:0000259" key="1">
    <source>
        <dbReference type="Pfam" id="PF01968"/>
    </source>
</evidence>
<dbReference type="GO" id="GO:0005829">
    <property type="term" value="C:cytosol"/>
    <property type="evidence" value="ECO:0007669"/>
    <property type="project" value="TreeGrafter"/>
</dbReference>
<dbReference type="EMBL" id="UINC01013101">
    <property type="protein sequence ID" value="SVA56807.1"/>
    <property type="molecule type" value="Genomic_DNA"/>
</dbReference>
<feature type="domain" description="Acetophenone carboxylase-like C-terminal" evidence="2">
    <location>
        <begin position="202"/>
        <end position="370"/>
    </location>
</feature>
<dbReference type="Pfam" id="PF19278">
    <property type="entry name" value="Hydant_A_C"/>
    <property type="match status" value="1"/>
</dbReference>
<dbReference type="Pfam" id="PF01968">
    <property type="entry name" value="Hydantoinase_A"/>
    <property type="match status" value="1"/>
</dbReference>
<sequence>PTTTENWAGDERLGIKMVDIHSAGAGGGSIAWIDSLGLLRVGPQSAGSDPGPACYGNGGTLPTTTDADVLLGYVDPDYFLGGEIKLERTKAAEAVRTEVAEPLGMTETEGAQAILTAVSSFMADQISEVFTSRGLDVRDIAIVAGGGAGPVHAAFIAERLSVPTVIVPSIAATFSAFGMFAMDIGRNYARSYIASAEIADVGRIAGLFQQMEDEAAVGLQAMDAQAGEVEFVRTVAMRYMGQFSEVEVSFPSGEVTDESLSEAVANFHRRHEELYTFQMPWKGTELLTFYLKATVQKARFELREAEEGESEATAAQKSTRECVFDSVAVETPVYDGSLLRAGNRLEGPAIVEETTTTVVVPPAFICEVDRQHGYVLTSQTDTAASDT</sequence>
<dbReference type="InterPro" id="IPR049517">
    <property type="entry name" value="ACX-like_C"/>
</dbReference>
<accession>A0A381WY06</accession>
<proteinExistence type="predicted"/>
<organism evidence="3">
    <name type="scientific">marine metagenome</name>
    <dbReference type="NCBI Taxonomy" id="408172"/>
    <lineage>
        <taxon>unclassified sequences</taxon>
        <taxon>metagenomes</taxon>
        <taxon>ecological metagenomes</taxon>
    </lineage>
</organism>